<dbReference type="GO" id="GO:0005886">
    <property type="term" value="C:plasma membrane"/>
    <property type="evidence" value="ECO:0007669"/>
    <property type="project" value="UniProtKB-SubCell"/>
</dbReference>
<name>A0AAE3UEW3_9BACT</name>
<keyword evidence="1" id="KW-0472">Membrane</keyword>
<sequence>MKYIFIVLIRFYQYGISPYFPSSCRFTPSCSHYGIDAIRKHGAIKGGWLTLRRISRCHPWGGHGYDPVP</sequence>
<keyword evidence="1" id="KW-1003">Cell membrane</keyword>
<evidence type="ECO:0000256" key="1">
    <source>
        <dbReference type="HAMAP-Rule" id="MF_00386"/>
    </source>
</evidence>
<dbReference type="HAMAP" id="MF_00386">
    <property type="entry name" value="UPF0161_YidD"/>
    <property type="match status" value="1"/>
</dbReference>
<evidence type="ECO:0000313" key="2">
    <source>
        <dbReference type="EMBL" id="MDJ1500717.1"/>
    </source>
</evidence>
<gene>
    <name evidence="2" type="primary">yidD</name>
    <name evidence="2" type="ORF">QNI22_08670</name>
</gene>
<dbReference type="EMBL" id="JASJOU010000002">
    <property type="protein sequence ID" value="MDJ1500717.1"/>
    <property type="molecule type" value="Genomic_DNA"/>
</dbReference>
<dbReference type="Proteomes" id="UP001232063">
    <property type="component" value="Unassembled WGS sequence"/>
</dbReference>
<comment type="caution">
    <text evidence="2">The sequence shown here is derived from an EMBL/GenBank/DDBJ whole genome shotgun (WGS) entry which is preliminary data.</text>
</comment>
<reference evidence="2" key="1">
    <citation type="submission" date="2023-05" db="EMBL/GenBank/DDBJ databases">
        <authorList>
            <person name="Zhang X."/>
        </authorList>
    </citation>
    <scope>NUCLEOTIDE SEQUENCE</scope>
    <source>
        <strain evidence="2">BD1B2-1</strain>
    </source>
</reference>
<organism evidence="2 3">
    <name type="scientific">Xanthocytophaga agilis</name>
    <dbReference type="NCBI Taxonomy" id="3048010"/>
    <lineage>
        <taxon>Bacteria</taxon>
        <taxon>Pseudomonadati</taxon>
        <taxon>Bacteroidota</taxon>
        <taxon>Cytophagia</taxon>
        <taxon>Cytophagales</taxon>
        <taxon>Rhodocytophagaceae</taxon>
        <taxon>Xanthocytophaga</taxon>
    </lineage>
</organism>
<dbReference type="PANTHER" id="PTHR33383">
    <property type="entry name" value="MEMBRANE PROTEIN INSERTION EFFICIENCY FACTOR-RELATED"/>
    <property type="match status" value="1"/>
</dbReference>
<comment type="subcellular location">
    <subcellularLocation>
        <location evidence="1">Cell membrane</location>
        <topology evidence="1">Peripheral membrane protein</topology>
        <orientation evidence="1">Cytoplasmic side</orientation>
    </subcellularLocation>
</comment>
<accession>A0AAE3UEW3</accession>
<dbReference type="AlphaFoldDB" id="A0AAE3UEW3"/>
<dbReference type="InterPro" id="IPR002696">
    <property type="entry name" value="Membr_insert_effic_factor_YidD"/>
</dbReference>
<dbReference type="Pfam" id="PF01809">
    <property type="entry name" value="YidD"/>
    <property type="match status" value="1"/>
</dbReference>
<comment type="similarity">
    <text evidence="1">Belongs to the UPF0161 family.</text>
</comment>
<evidence type="ECO:0000313" key="3">
    <source>
        <dbReference type="Proteomes" id="UP001232063"/>
    </source>
</evidence>
<comment type="function">
    <text evidence="1">Could be involved in insertion of integral membrane proteins into the membrane.</text>
</comment>
<dbReference type="SMART" id="SM01234">
    <property type="entry name" value="Haemolytic"/>
    <property type="match status" value="1"/>
</dbReference>
<dbReference type="NCBIfam" id="TIGR00278">
    <property type="entry name" value="membrane protein insertion efficiency factor YidD"/>
    <property type="match status" value="1"/>
</dbReference>
<protein>
    <recommendedName>
        <fullName evidence="1">Putative membrane protein insertion efficiency factor</fullName>
    </recommendedName>
</protein>
<keyword evidence="3" id="KW-1185">Reference proteome</keyword>
<proteinExistence type="inferred from homology"/>
<dbReference type="RefSeq" id="WP_314510246.1">
    <property type="nucleotide sequence ID" value="NZ_JASJOU010000002.1"/>
</dbReference>
<dbReference type="PANTHER" id="PTHR33383:SF1">
    <property type="entry name" value="MEMBRANE PROTEIN INSERTION EFFICIENCY FACTOR-RELATED"/>
    <property type="match status" value="1"/>
</dbReference>